<dbReference type="InterPro" id="IPR011344">
    <property type="entry name" value="ssDNA-bd"/>
</dbReference>
<dbReference type="CDD" id="cd04496">
    <property type="entry name" value="SSB_OBF"/>
    <property type="match status" value="1"/>
</dbReference>
<dbReference type="AlphaFoldDB" id="A0A1U9JXQ0"/>
<reference evidence="5 6" key="1">
    <citation type="submission" date="2017-01" db="EMBL/GenBank/DDBJ databases">
        <title>Complete Genome Sequence of Paenalcaligenes hominis, Isolated from a paraplegic Patient with neurogenic bladder.</title>
        <authorList>
            <person name="Mukhopadhyay R."/>
            <person name="Joaquin J."/>
            <person name="Hogue R."/>
            <person name="Kilaru A."/>
            <person name="Jospin G."/>
            <person name="Mars K."/>
            <person name="Eisen J.A."/>
            <person name="Chaturvedi V."/>
        </authorList>
    </citation>
    <scope>NUCLEOTIDE SEQUENCE [LARGE SCALE GENOMIC DNA]</scope>
    <source>
        <strain evidence="5 6">15S00501</strain>
    </source>
</reference>
<evidence type="ECO:0000256" key="4">
    <source>
        <dbReference type="SAM" id="MobiDB-lite"/>
    </source>
</evidence>
<protein>
    <recommendedName>
        <fullName evidence="2 3">Single-stranded DNA-binding protein</fullName>
    </recommendedName>
</protein>
<accession>A0A1U9JXQ0</accession>
<dbReference type="SUPFAM" id="SSF50249">
    <property type="entry name" value="Nucleic acid-binding proteins"/>
    <property type="match status" value="1"/>
</dbReference>
<keyword evidence="1 2" id="KW-0238">DNA-binding</keyword>
<dbReference type="STRING" id="643674.PAEH1_01310"/>
<organism evidence="5 6">
    <name type="scientific">Paenalcaligenes hominis</name>
    <dbReference type="NCBI Taxonomy" id="643674"/>
    <lineage>
        <taxon>Bacteria</taxon>
        <taxon>Pseudomonadati</taxon>
        <taxon>Pseudomonadota</taxon>
        <taxon>Betaproteobacteria</taxon>
        <taxon>Burkholderiales</taxon>
        <taxon>Alcaligenaceae</taxon>
        <taxon>Paenalcaligenes</taxon>
    </lineage>
</organism>
<dbReference type="GO" id="GO:0003697">
    <property type="term" value="F:single-stranded DNA binding"/>
    <property type="evidence" value="ECO:0007669"/>
    <property type="project" value="InterPro"/>
</dbReference>
<dbReference type="KEGG" id="phn:PAEH1_01310"/>
<gene>
    <name evidence="5" type="ORF">PAEH1_01310</name>
</gene>
<evidence type="ECO:0000256" key="2">
    <source>
        <dbReference type="PIRNR" id="PIRNR002070"/>
    </source>
</evidence>
<dbReference type="EMBL" id="CP019697">
    <property type="protein sequence ID" value="AQS50521.1"/>
    <property type="molecule type" value="Genomic_DNA"/>
</dbReference>
<dbReference type="Proteomes" id="UP000189369">
    <property type="component" value="Chromosome"/>
</dbReference>
<proteinExistence type="predicted"/>
<dbReference type="PIRSF" id="PIRSF002070">
    <property type="entry name" value="SSB"/>
    <property type="match status" value="1"/>
</dbReference>
<dbReference type="Pfam" id="PF00436">
    <property type="entry name" value="SSB"/>
    <property type="match status" value="1"/>
</dbReference>
<feature type="compositionally biased region" description="Low complexity" evidence="4">
    <location>
        <begin position="107"/>
        <end position="117"/>
    </location>
</feature>
<evidence type="ECO:0000256" key="1">
    <source>
        <dbReference type="ARBA" id="ARBA00023125"/>
    </source>
</evidence>
<name>A0A1U9JXQ0_9BURK</name>
<dbReference type="Gene3D" id="2.40.50.140">
    <property type="entry name" value="Nucleic acid-binding proteins"/>
    <property type="match status" value="1"/>
</dbReference>
<feature type="region of interest" description="Disordered" evidence="4">
    <location>
        <begin position="106"/>
        <end position="139"/>
    </location>
</feature>
<sequence length="156" mass="17357">MAQLIGVARLGRDAVLRYTHDGTPVADLSLAFIYGRKDPNTGKRPTQWVKGSLWGQRAESLTSYLIKGSRLNVTLDDVHIQTFSKQDGTQGVALEGRVLTIEFVDSPNQQQQPQQQSAPPPQQPQRNYQAPSMSGMSDMDDDIPFNAYFARNAYCI</sequence>
<evidence type="ECO:0000313" key="5">
    <source>
        <dbReference type="EMBL" id="AQS50521.1"/>
    </source>
</evidence>
<dbReference type="NCBIfam" id="TIGR00621">
    <property type="entry name" value="ssb"/>
    <property type="match status" value="1"/>
</dbReference>
<dbReference type="OrthoDB" id="9809878at2"/>
<dbReference type="PROSITE" id="PS50935">
    <property type="entry name" value="SSB"/>
    <property type="match status" value="1"/>
</dbReference>
<dbReference type="GO" id="GO:0006260">
    <property type="term" value="P:DNA replication"/>
    <property type="evidence" value="ECO:0007669"/>
    <property type="project" value="InterPro"/>
</dbReference>
<dbReference type="InterPro" id="IPR000424">
    <property type="entry name" value="Primosome_PriB/ssb"/>
</dbReference>
<evidence type="ECO:0000256" key="3">
    <source>
        <dbReference type="RuleBase" id="RU000524"/>
    </source>
</evidence>
<dbReference type="InterPro" id="IPR012340">
    <property type="entry name" value="NA-bd_OB-fold"/>
</dbReference>
<evidence type="ECO:0000313" key="6">
    <source>
        <dbReference type="Proteomes" id="UP000189369"/>
    </source>
</evidence>